<evidence type="ECO:0000256" key="5">
    <source>
        <dbReference type="SAM" id="Phobius"/>
    </source>
</evidence>
<dbReference type="SUPFAM" id="SSF57850">
    <property type="entry name" value="RING/U-box"/>
    <property type="match status" value="1"/>
</dbReference>
<feature type="compositionally biased region" description="Polar residues" evidence="4">
    <location>
        <begin position="329"/>
        <end position="360"/>
    </location>
</feature>
<keyword evidence="1 3" id="KW-0863">Zinc-finger</keyword>
<feature type="compositionally biased region" description="Basic and acidic residues" evidence="4">
    <location>
        <begin position="242"/>
        <end position="251"/>
    </location>
</feature>
<reference evidence="7 8" key="1">
    <citation type="submission" date="2019-01" db="EMBL/GenBank/DDBJ databases">
        <title>A draft genome assembly of the solar-powered sea slug Elysia chlorotica.</title>
        <authorList>
            <person name="Cai H."/>
            <person name="Li Q."/>
            <person name="Fang X."/>
            <person name="Li J."/>
            <person name="Curtis N.E."/>
            <person name="Altenburger A."/>
            <person name="Shibata T."/>
            <person name="Feng M."/>
            <person name="Maeda T."/>
            <person name="Schwartz J.A."/>
            <person name="Shigenobu S."/>
            <person name="Lundholm N."/>
            <person name="Nishiyama T."/>
            <person name="Yang H."/>
            <person name="Hasebe M."/>
            <person name="Li S."/>
            <person name="Pierce S.K."/>
            <person name="Wang J."/>
        </authorList>
    </citation>
    <scope>NUCLEOTIDE SEQUENCE [LARGE SCALE GENOMIC DNA]</scope>
    <source>
        <strain evidence="7">EC2010</strain>
        <tissue evidence="7">Whole organism of an adult</tissue>
    </source>
</reference>
<dbReference type="GO" id="GO:0008270">
    <property type="term" value="F:zinc ion binding"/>
    <property type="evidence" value="ECO:0007669"/>
    <property type="project" value="UniProtKB-KW"/>
</dbReference>
<dbReference type="InterPro" id="IPR001841">
    <property type="entry name" value="Znf_RING"/>
</dbReference>
<feature type="transmembrane region" description="Helical" evidence="5">
    <location>
        <begin position="12"/>
        <end position="35"/>
    </location>
</feature>
<dbReference type="EMBL" id="RQTK01000695">
    <property type="protein sequence ID" value="RUS75977.1"/>
    <property type="molecule type" value="Genomic_DNA"/>
</dbReference>
<evidence type="ECO:0000256" key="4">
    <source>
        <dbReference type="SAM" id="MobiDB-lite"/>
    </source>
</evidence>
<accession>A0A433T338</accession>
<feature type="compositionally biased region" description="Polar residues" evidence="4">
    <location>
        <begin position="289"/>
        <end position="312"/>
    </location>
</feature>
<evidence type="ECO:0000313" key="7">
    <source>
        <dbReference type="EMBL" id="RUS75977.1"/>
    </source>
</evidence>
<dbReference type="InterPro" id="IPR042496">
    <property type="entry name" value="CGRF1"/>
</dbReference>
<dbReference type="PANTHER" id="PTHR15379:SF2">
    <property type="entry name" value="CELL GROWTH REGULATOR WITH RING FINGER DOMAIN PROTEIN 1"/>
    <property type="match status" value="1"/>
</dbReference>
<keyword evidence="2" id="KW-0862">Zinc</keyword>
<dbReference type="Proteomes" id="UP000271974">
    <property type="component" value="Unassembled WGS sequence"/>
</dbReference>
<dbReference type="InterPro" id="IPR013083">
    <property type="entry name" value="Znf_RING/FYVE/PHD"/>
</dbReference>
<dbReference type="PANTHER" id="PTHR15379">
    <property type="entry name" value="CELL GROWTH REGULATOR WITH RING FINGER DOMAIN PROTEIN 1"/>
    <property type="match status" value="1"/>
</dbReference>
<name>A0A433T338_ELYCH</name>
<dbReference type="AlphaFoldDB" id="A0A433T338"/>
<dbReference type="STRING" id="188477.A0A433T338"/>
<feature type="compositionally biased region" description="Polar residues" evidence="4">
    <location>
        <begin position="257"/>
        <end position="277"/>
    </location>
</feature>
<keyword evidence="8" id="KW-1185">Reference proteome</keyword>
<evidence type="ECO:0000259" key="6">
    <source>
        <dbReference type="PROSITE" id="PS50089"/>
    </source>
</evidence>
<gene>
    <name evidence="7" type="ORF">EGW08_016259</name>
</gene>
<organism evidence="7 8">
    <name type="scientific">Elysia chlorotica</name>
    <name type="common">Eastern emerald elysia</name>
    <name type="synonym">Sea slug</name>
    <dbReference type="NCBI Taxonomy" id="188477"/>
    <lineage>
        <taxon>Eukaryota</taxon>
        <taxon>Metazoa</taxon>
        <taxon>Spiralia</taxon>
        <taxon>Lophotrochozoa</taxon>
        <taxon>Mollusca</taxon>
        <taxon>Gastropoda</taxon>
        <taxon>Heterobranchia</taxon>
        <taxon>Euthyneura</taxon>
        <taxon>Panpulmonata</taxon>
        <taxon>Sacoglossa</taxon>
        <taxon>Placobranchoidea</taxon>
        <taxon>Plakobranchidae</taxon>
        <taxon>Elysia</taxon>
    </lineage>
</organism>
<evidence type="ECO:0000256" key="1">
    <source>
        <dbReference type="ARBA" id="ARBA00022771"/>
    </source>
</evidence>
<sequence>MSYPTLLWFAGYSNVSSVVIVIICFILMAIFITLVSMNADLSRTTQPLLGAEQRNMVKVVNPFFLQLEKQEKLLKDGLSFHLSRLCPCNAVVLWGVKINSFHDFILKKGHEIRKNLLSEDLSDIALLDPLHKENFQFSNLGDDDMFIPCPAGVNSSTLGTIPRQRYPVAVFVFVPEAPERICPNDEGDSECSNNIVGLISVIHLKDEIVTQSSHVIQQYIKTAGVPIYSLKPLFVNSPSEGHSPEEGNKSQDDEEGNNTGVQNKSCYDGGNQSQTGACDTGDSKVSDGDTCSSSTVPPMGNSSVINESSPSDSAEEEFSNIGLRRRRQPLSTLESENGFQSNDVNDSFVSENSGRENQASPESARPAECVVCQTKKVVCVLLPCRHACVCFRCFQLLDRCPMCRGSIESYFLLSQEAGDESESNNEGGNEDNEVIHNMEQQAVNASFAEMWERLNMRLNAFLGFR</sequence>
<dbReference type="GO" id="GO:0030308">
    <property type="term" value="P:negative regulation of cell growth"/>
    <property type="evidence" value="ECO:0007669"/>
    <property type="project" value="TreeGrafter"/>
</dbReference>
<evidence type="ECO:0000256" key="3">
    <source>
        <dbReference type="PROSITE-ProRule" id="PRU00175"/>
    </source>
</evidence>
<proteinExistence type="predicted"/>
<feature type="region of interest" description="Disordered" evidence="4">
    <location>
        <begin position="236"/>
        <end position="360"/>
    </location>
</feature>
<dbReference type="PROSITE" id="PS50089">
    <property type="entry name" value="ZF_RING_2"/>
    <property type="match status" value="1"/>
</dbReference>
<keyword evidence="5" id="KW-0472">Membrane</keyword>
<dbReference type="OrthoDB" id="10251219at2759"/>
<dbReference type="CDD" id="cd16787">
    <property type="entry name" value="mRING-HC-C3HC5_CGRF1"/>
    <property type="match status" value="1"/>
</dbReference>
<keyword evidence="5" id="KW-1133">Transmembrane helix</keyword>
<comment type="caution">
    <text evidence="7">The sequence shown here is derived from an EMBL/GenBank/DDBJ whole genome shotgun (WGS) entry which is preliminary data.</text>
</comment>
<evidence type="ECO:0000256" key="2">
    <source>
        <dbReference type="ARBA" id="ARBA00022833"/>
    </source>
</evidence>
<protein>
    <recommendedName>
        <fullName evidence="6">RING-type domain-containing protein</fullName>
    </recommendedName>
</protein>
<keyword evidence="5" id="KW-0812">Transmembrane</keyword>
<keyword evidence="1 3" id="KW-0479">Metal-binding</keyword>
<dbReference type="Gene3D" id="3.30.40.10">
    <property type="entry name" value="Zinc/RING finger domain, C3HC4 (zinc finger)"/>
    <property type="match status" value="1"/>
</dbReference>
<feature type="domain" description="RING-type" evidence="6">
    <location>
        <begin position="369"/>
        <end position="404"/>
    </location>
</feature>
<dbReference type="Pfam" id="PF13920">
    <property type="entry name" value="zf-C3HC4_3"/>
    <property type="match status" value="1"/>
</dbReference>
<evidence type="ECO:0000313" key="8">
    <source>
        <dbReference type="Proteomes" id="UP000271974"/>
    </source>
</evidence>